<keyword evidence="7" id="KW-1185">Reference proteome</keyword>
<reference evidence="6 7" key="1">
    <citation type="journal article" date="2020" name="ISME J.">
        <title>Uncovering the hidden diversity of litter-decomposition mechanisms in mushroom-forming fungi.</title>
        <authorList>
            <person name="Floudas D."/>
            <person name="Bentzer J."/>
            <person name="Ahren D."/>
            <person name="Johansson T."/>
            <person name="Persson P."/>
            <person name="Tunlid A."/>
        </authorList>
    </citation>
    <scope>NUCLEOTIDE SEQUENCE [LARGE SCALE GENOMIC DNA]</scope>
    <source>
        <strain evidence="6 7">CBS 291.85</strain>
    </source>
</reference>
<dbReference type="SMART" id="SM00947">
    <property type="entry name" value="Pro_CA"/>
    <property type="match status" value="1"/>
</dbReference>
<dbReference type="Gene3D" id="3.40.1050.10">
    <property type="entry name" value="Carbonic anhydrase"/>
    <property type="match status" value="2"/>
</dbReference>
<name>A0A8H5C597_9AGAR</name>
<dbReference type="AlphaFoldDB" id="A0A8H5C597"/>
<evidence type="ECO:0000256" key="1">
    <source>
        <dbReference type="ARBA" id="ARBA00006217"/>
    </source>
</evidence>
<feature type="binding site" evidence="4">
    <location>
        <position position="58"/>
    </location>
    <ligand>
        <name>Zn(2+)</name>
        <dbReference type="ChEBI" id="CHEBI:29105"/>
    </ligand>
</feature>
<dbReference type="SUPFAM" id="SSF53056">
    <property type="entry name" value="beta-carbonic anhydrase, cab"/>
    <property type="match status" value="2"/>
</dbReference>
<dbReference type="GO" id="GO:0004089">
    <property type="term" value="F:carbonate dehydratase activity"/>
    <property type="evidence" value="ECO:0007669"/>
    <property type="project" value="InterPro"/>
</dbReference>
<dbReference type="GO" id="GO:0008270">
    <property type="term" value="F:zinc ion binding"/>
    <property type="evidence" value="ECO:0007669"/>
    <property type="project" value="InterPro"/>
</dbReference>
<dbReference type="EMBL" id="JAACJM010000246">
    <property type="protein sequence ID" value="KAF5335238.1"/>
    <property type="molecule type" value="Genomic_DNA"/>
</dbReference>
<protein>
    <recommendedName>
        <fullName evidence="8">Carbonic anhydrase</fullName>
    </recommendedName>
</protein>
<dbReference type="InterPro" id="IPR036874">
    <property type="entry name" value="Carbonic_anhydrase_sf"/>
</dbReference>
<feature type="compositionally biased region" description="Polar residues" evidence="5">
    <location>
        <begin position="1"/>
        <end position="12"/>
    </location>
</feature>
<dbReference type="InterPro" id="IPR001765">
    <property type="entry name" value="Carbonic_anhydrase"/>
</dbReference>
<feature type="compositionally biased region" description="Basic and acidic residues" evidence="5">
    <location>
        <begin position="22"/>
        <end position="34"/>
    </location>
</feature>
<proteinExistence type="inferred from homology"/>
<gene>
    <name evidence="6" type="ORF">D9758_014774</name>
</gene>
<comment type="similarity">
    <text evidence="1">Belongs to the beta-class carbonic anhydrase family.</text>
</comment>
<evidence type="ECO:0000256" key="3">
    <source>
        <dbReference type="ARBA" id="ARBA00022833"/>
    </source>
</evidence>
<comment type="cofactor">
    <cofactor evidence="4">
        <name>Zn(2+)</name>
        <dbReference type="ChEBI" id="CHEBI:29105"/>
    </cofactor>
    <text evidence="4">Binds 1 zinc ion per subunit.</text>
</comment>
<dbReference type="Pfam" id="PF00484">
    <property type="entry name" value="Pro_CA"/>
    <property type="match status" value="2"/>
</dbReference>
<dbReference type="PANTHER" id="PTHR43175:SF3">
    <property type="entry name" value="CARBON DISULFIDE HYDROLASE"/>
    <property type="match status" value="1"/>
</dbReference>
<evidence type="ECO:0000256" key="4">
    <source>
        <dbReference type="PIRSR" id="PIRSR601765-1"/>
    </source>
</evidence>
<dbReference type="OrthoDB" id="2977752at2759"/>
<feature type="region of interest" description="Disordered" evidence="5">
    <location>
        <begin position="1"/>
        <end position="45"/>
    </location>
</feature>
<comment type="caution">
    <text evidence="6">The sequence shown here is derived from an EMBL/GenBank/DDBJ whole genome shotgun (WGS) entry which is preliminary data.</text>
</comment>
<feature type="binding site" evidence="4">
    <location>
        <position position="60"/>
    </location>
    <ligand>
        <name>Zn(2+)</name>
        <dbReference type="ChEBI" id="CHEBI:29105"/>
    </ligand>
</feature>
<accession>A0A8H5C597</accession>
<dbReference type="PANTHER" id="PTHR43175">
    <property type="entry name" value="CARBONIC ANHYDRASE"/>
    <property type="match status" value="1"/>
</dbReference>
<keyword evidence="3 4" id="KW-0862">Zinc</keyword>
<evidence type="ECO:0000256" key="2">
    <source>
        <dbReference type="ARBA" id="ARBA00022723"/>
    </source>
</evidence>
<dbReference type="Proteomes" id="UP000559256">
    <property type="component" value="Unassembled WGS sequence"/>
</dbReference>
<keyword evidence="2 4" id="KW-0479">Metal-binding</keyword>
<evidence type="ECO:0000256" key="5">
    <source>
        <dbReference type="SAM" id="MobiDB-lite"/>
    </source>
</evidence>
<sequence>MSTAPSSASIYETSPPIPSQELLDRNAKSAESHKPRSLSDIVNDNRDSKSQGIAIITCMDSRIHPHKQLGLADHDAIIIRNAGGRVTELIESILTTQYFGTRHFMLIKHTDCGGFYVTGPKFKEHFKAHAKNPDTVNSLPGNSASDQRGFGNATIEQVVLSEVEYLRNSPLIFEETTISGWVFDDNTGKLLVHGQIKEQQLTQLLNLQNLRLNLLRLQYYTKLHLKLTAMSTTLVSGASTYETSPPIPSQELLDRNAKSAESHKIRVGLHDNWEKFPRNAIITCMDSRVHPHKQLGLADHDTTIIRNASGRVTELIDTILTTQYFGTRHFMLIKHTDCGGFYATGPKFKEHFKAHAKNPDALDSLSGYSANDIRGFGDATIEQVVLSDVEYLRNSPLIFEETTISGWVFDDNTGKIRQVA</sequence>
<dbReference type="CDD" id="cd03379">
    <property type="entry name" value="beta_CA_cladeD"/>
    <property type="match status" value="2"/>
</dbReference>
<evidence type="ECO:0000313" key="7">
    <source>
        <dbReference type="Proteomes" id="UP000559256"/>
    </source>
</evidence>
<feature type="binding site" evidence="4">
    <location>
        <position position="112"/>
    </location>
    <ligand>
        <name>Zn(2+)</name>
        <dbReference type="ChEBI" id="CHEBI:29105"/>
    </ligand>
</feature>
<feature type="binding site" evidence="4">
    <location>
        <position position="109"/>
    </location>
    <ligand>
        <name>Zn(2+)</name>
        <dbReference type="ChEBI" id="CHEBI:29105"/>
    </ligand>
</feature>
<organism evidence="6 7">
    <name type="scientific">Tetrapyrgos nigripes</name>
    <dbReference type="NCBI Taxonomy" id="182062"/>
    <lineage>
        <taxon>Eukaryota</taxon>
        <taxon>Fungi</taxon>
        <taxon>Dikarya</taxon>
        <taxon>Basidiomycota</taxon>
        <taxon>Agaricomycotina</taxon>
        <taxon>Agaricomycetes</taxon>
        <taxon>Agaricomycetidae</taxon>
        <taxon>Agaricales</taxon>
        <taxon>Marasmiineae</taxon>
        <taxon>Marasmiaceae</taxon>
        <taxon>Tetrapyrgos</taxon>
    </lineage>
</organism>
<evidence type="ECO:0008006" key="8">
    <source>
        <dbReference type="Google" id="ProtNLM"/>
    </source>
</evidence>
<evidence type="ECO:0000313" key="6">
    <source>
        <dbReference type="EMBL" id="KAF5335238.1"/>
    </source>
</evidence>